<protein>
    <submittedName>
        <fullName evidence="2">Uncharacterized protein</fullName>
    </submittedName>
</protein>
<keyword evidence="3" id="KW-1185">Reference proteome</keyword>
<reference evidence="2 3" key="1">
    <citation type="submission" date="2021-09" db="EMBL/GenBank/DDBJ databases">
        <title>Genomic insights and catalytic innovation underlie evolution of tropane alkaloids biosynthesis.</title>
        <authorList>
            <person name="Wang Y.-J."/>
            <person name="Tian T."/>
            <person name="Huang J.-P."/>
            <person name="Huang S.-X."/>
        </authorList>
    </citation>
    <scope>NUCLEOTIDE SEQUENCE [LARGE SCALE GENOMIC DNA]</scope>
    <source>
        <strain evidence="2">KIB-2018</strain>
        <tissue evidence="2">Leaf</tissue>
    </source>
</reference>
<dbReference type="Proteomes" id="UP001159364">
    <property type="component" value="Unassembled WGS sequence"/>
</dbReference>
<proteinExistence type="predicted"/>
<comment type="caution">
    <text evidence="2">The sequence shown here is derived from an EMBL/GenBank/DDBJ whole genome shotgun (WGS) entry which is preliminary data.</text>
</comment>
<accession>A0AAV8S490</accession>
<gene>
    <name evidence="2" type="ORF">K2173_010145</name>
</gene>
<evidence type="ECO:0000256" key="1">
    <source>
        <dbReference type="SAM" id="MobiDB-lite"/>
    </source>
</evidence>
<evidence type="ECO:0000313" key="2">
    <source>
        <dbReference type="EMBL" id="KAJ8746873.1"/>
    </source>
</evidence>
<keyword evidence="2" id="KW-0496">Mitochondrion</keyword>
<feature type="region of interest" description="Disordered" evidence="1">
    <location>
        <begin position="87"/>
        <end position="119"/>
    </location>
</feature>
<feature type="region of interest" description="Disordered" evidence="1">
    <location>
        <begin position="1"/>
        <end position="53"/>
    </location>
</feature>
<name>A0AAV8S490_9ROSI</name>
<geneLocation type="mitochondrion" evidence="2"/>
<sequence length="152" mass="17106">MFRSEDETLVGKGGRDGFTGQRKWHQAEHRSGLKARSDRKHSMEGSGGSLTKGFEIRGEGIIQSEGCEHPLLSLWVREIEELTRQKEEEMKGLNRPRKATTSRLHWGKTRISGKSGSVPKSVSKIPSFFAGTKVRDDLAKFSLILEEAQLQR</sequence>
<dbReference type="AlphaFoldDB" id="A0AAV8S490"/>
<organism evidence="2 3">
    <name type="scientific">Erythroxylum novogranatense</name>
    <dbReference type="NCBI Taxonomy" id="1862640"/>
    <lineage>
        <taxon>Eukaryota</taxon>
        <taxon>Viridiplantae</taxon>
        <taxon>Streptophyta</taxon>
        <taxon>Embryophyta</taxon>
        <taxon>Tracheophyta</taxon>
        <taxon>Spermatophyta</taxon>
        <taxon>Magnoliopsida</taxon>
        <taxon>eudicotyledons</taxon>
        <taxon>Gunneridae</taxon>
        <taxon>Pentapetalae</taxon>
        <taxon>rosids</taxon>
        <taxon>fabids</taxon>
        <taxon>Malpighiales</taxon>
        <taxon>Erythroxylaceae</taxon>
        <taxon>Erythroxylum</taxon>
    </lineage>
</organism>
<dbReference type="EMBL" id="JAIWQS010000263">
    <property type="protein sequence ID" value="KAJ8746873.1"/>
    <property type="molecule type" value="Genomic_DNA"/>
</dbReference>
<evidence type="ECO:0000313" key="3">
    <source>
        <dbReference type="Proteomes" id="UP001159364"/>
    </source>
</evidence>
<feature type="compositionally biased region" description="Basic residues" evidence="1">
    <location>
        <begin position="94"/>
        <end position="108"/>
    </location>
</feature>